<feature type="compositionally biased region" description="Polar residues" evidence="1">
    <location>
        <begin position="243"/>
        <end position="252"/>
    </location>
</feature>
<dbReference type="SUPFAM" id="SSF54001">
    <property type="entry name" value="Cysteine proteinases"/>
    <property type="match status" value="1"/>
</dbReference>
<feature type="domain" description="DUF8039" evidence="2">
    <location>
        <begin position="637"/>
        <end position="728"/>
    </location>
</feature>
<feature type="compositionally biased region" description="Basic residues" evidence="1">
    <location>
        <begin position="413"/>
        <end position="425"/>
    </location>
</feature>
<feature type="region of interest" description="Disordered" evidence="1">
    <location>
        <begin position="406"/>
        <end position="425"/>
    </location>
</feature>
<accession>A0ABM3RQA2</accession>
<name>A0ABM3RQA2_SPIOL</name>
<dbReference type="Proteomes" id="UP000813463">
    <property type="component" value="Chromosome 4"/>
</dbReference>
<gene>
    <name evidence="4" type="primary">LOC110798921</name>
</gene>
<evidence type="ECO:0000313" key="3">
    <source>
        <dbReference type="Proteomes" id="UP000813463"/>
    </source>
</evidence>
<keyword evidence="3" id="KW-1185">Reference proteome</keyword>
<dbReference type="PANTHER" id="PTHR33018:SF37">
    <property type="entry name" value="TRANSPOSASE TNP1_EN_SPM-LIKE DOMAIN-CONTAINING PROTEIN"/>
    <property type="match status" value="1"/>
</dbReference>
<proteinExistence type="predicted"/>
<reference evidence="4" key="2">
    <citation type="submission" date="2025-08" db="UniProtKB">
        <authorList>
            <consortium name="RefSeq"/>
        </authorList>
    </citation>
    <scope>IDENTIFICATION</scope>
    <source>
        <tissue evidence="4">Leaf</tissue>
    </source>
</reference>
<feature type="compositionally biased region" description="Basic and acidic residues" evidence="1">
    <location>
        <begin position="831"/>
        <end position="848"/>
    </location>
</feature>
<protein>
    <recommendedName>
        <fullName evidence="2">DUF8039 domain-containing protein</fullName>
    </recommendedName>
</protein>
<feature type="region of interest" description="Disordered" evidence="1">
    <location>
        <begin position="818"/>
        <end position="853"/>
    </location>
</feature>
<dbReference type="InterPro" id="IPR058352">
    <property type="entry name" value="DUF8039"/>
</dbReference>
<organism evidence="3 4">
    <name type="scientific">Spinacia oleracea</name>
    <name type="common">Spinach</name>
    <dbReference type="NCBI Taxonomy" id="3562"/>
    <lineage>
        <taxon>Eukaryota</taxon>
        <taxon>Viridiplantae</taxon>
        <taxon>Streptophyta</taxon>
        <taxon>Embryophyta</taxon>
        <taxon>Tracheophyta</taxon>
        <taxon>Spermatophyta</taxon>
        <taxon>Magnoliopsida</taxon>
        <taxon>eudicotyledons</taxon>
        <taxon>Gunneridae</taxon>
        <taxon>Pentapetalae</taxon>
        <taxon>Caryophyllales</taxon>
        <taxon>Chenopodiaceae</taxon>
        <taxon>Chenopodioideae</taxon>
        <taxon>Anserineae</taxon>
        <taxon>Spinacia</taxon>
    </lineage>
</organism>
<evidence type="ECO:0000259" key="2">
    <source>
        <dbReference type="Pfam" id="PF26133"/>
    </source>
</evidence>
<dbReference type="PANTHER" id="PTHR33018">
    <property type="entry name" value="OS10G0338966 PROTEIN-RELATED"/>
    <property type="match status" value="1"/>
</dbReference>
<evidence type="ECO:0000313" key="4">
    <source>
        <dbReference type="RefSeq" id="XP_056697801.1"/>
    </source>
</evidence>
<dbReference type="GeneID" id="110798921"/>
<sequence length="1089" mass="123481">MVPTSTRIVRRCGVLLLRYLPSAIDSCGLSVRLFFLPRGFLHFSYLAVFGYIFQLDALLHYSDYNNKTNAAGEKRTLEVDAVFGADGANSQVAKSISARDYEYAIAFQGSQHLKLLNAKPSHPKRTFYSNATHLNSEGNRVSQLSSPRGSTTTITTTTFLTARLHHHHLKASCPRPSCFLPPRDSVSHNLSRCKLGECRILLCEPGSKHRLQKLQLNFPRTVATMDDHRDNEIQGIDGASHPTGESQDTNTSKKTKFRGPSKGVQAKKPMYLQYNQYGILDGEWSREYGKQVGSCAARININVKEYSTLDEHTKKGFWEETKLMFHIIDDPAKRREKYFHMCVAKRFGAFKSRLTRRWITKKEKMPKHQTDDMPWDIYNQITEDDWKTFVMERNKPEMLVRREKASKSALQNKHPHRTGQKGYVRKRPEWINDGRLPPEAALTLSSGSSSVTSSLTTASDRFKKFRSVQWILAHQVKNKEGKWEVDPNDKEAVNIAKMALEYIEEEGKGNISFTPGEDALTKAMGKKDHRGRVKATGGVNVGYKVAFGPIDRSSRCGHSEPSPEAVESIRASVRREFEDQLDRKVAEALQKQLATLKATGQLNTLPTPALDSALVSDEFDVNRALETARPNSSQQPRELKAITPCRLALEDKVLGNKVIVADGMAYPLDGSLHQHFRSMKPSHYKVQVDCIYDGHDDDTLPVPTGDGFNNLGRALASFVQWPIHLVIFEEDEEYSTPRPTKKSRSQIFEEVVGSSKEKKNELIVKEKTTELVVKDKTTELVVKDKTTELIVKEKATLDLGSKEKTTLKLTAKENSCSNKLESKSKSKNSKKSKEMVGSCDRKTEESAAKNKKQNLADDTIQGLGPSCNYLKFIINTAPGDVYKNTSIPLPASVWHYDEDRQTYVYEVDFEEFLRGACLNISVIQVYMMCLFHEHTFAFDNSHIGFVCPEAMSSSRIKANPHAASMYLKVVFNAEIEKEKKGDPNITKWFLIPYHQEAYQVYKFNDGICPNRATMQGLKGFHVKCAQQVGARECGYYVMKFMHEIVTLHHNTDERLDNAYTPRNAPYTDEEIDVVREQWAKFFTTEYLFT</sequence>
<feature type="region of interest" description="Disordered" evidence="1">
    <location>
        <begin position="232"/>
        <end position="263"/>
    </location>
</feature>
<evidence type="ECO:0000256" key="1">
    <source>
        <dbReference type="SAM" id="MobiDB-lite"/>
    </source>
</evidence>
<dbReference type="Pfam" id="PF26133">
    <property type="entry name" value="DUF8039"/>
    <property type="match status" value="1"/>
</dbReference>
<dbReference type="InterPro" id="IPR038765">
    <property type="entry name" value="Papain-like_cys_pep_sf"/>
</dbReference>
<reference evidence="3" key="1">
    <citation type="journal article" date="2021" name="Nat. Commun.">
        <title>Genomic analyses provide insights into spinach domestication and the genetic basis of agronomic traits.</title>
        <authorList>
            <person name="Cai X."/>
            <person name="Sun X."/>
            <person name="Xu C."/>
            <person name="Sun H."/>
            <person name="Wang X."/>
            <person name="Ge C."/>
            <person name="Zhang Z."/>
            <person name="Wang Q."/>
            <person name="Fei Z."/>
            <person name="Jiao C."/>
            <person name="Wang Q."/>
        </authorList>
    </citation>
    <scope>NUCLEOTIDE SEQUENCE [LARGE SCALE GENOMIC DNA]</scope>
    <source>
        <strain evidence="3">cv. Varoflay</strain>
    </source>
</reference>
<dbReference type="RefSeq" id="XP_056697801.1">
    <property type="nucleotide sequence ID" value="XM_056841823.1"/>
</dbReference>